<evidence type="ECO:0000313" key="2">
    <source>
        <dbReference type="EMBL" id="EAX93296.1"/>
    </source>
</evidence>
<dbReference type="GO" id="GO:0045048">
    <property type="term" value="P:protein insertion into ER membrane"/>
    <property type="evidence" value="ECO:0000318"/>
    <property type="project" value="GO_Central"/>
</dbReference>
<reference evidence="2" key="2">
    <citation type="journal article" date="2007" name="Science">
        <title>Draft genome sequence of the sexually transmitted pathogen Trichomonas vaginalis.</title>
        <authorList>
            <person name="Carlton J.M."/>
            <person name="Hirt R.P."/>
            <person name="Silva J.C."/>
            <person name="Delcher A.L."/>
            <person name="Schatz M."/>
            <person name="Zhao Q."/>
            <person name="Wortman J.R."/>
            <person name="Bidwell S.L."/>
            <person name="Alsmark U.C.M."/>
            <person name="Besteiro S."/>
            <person name="Sicheritz-Ponten T."/>
            <person name="Noel C.J."/>
            <person name="Dacks J.B."/>
            <person name="Foster P.G."/>
            <person name="Simillion C."/>
            <person name="Van de Peer Y."/>
            <person name="Miranda-Saavedra D."/>
            <person name="Barton G.J."/>
            <person name="Westrop G.D."/>
            <person name="Mueller S."/>
            <person name="Dessi D."/>
            <person name="Fiori P.L."/>
            <person name="Ren Q."/>
            <person name="Paulsen I."/>
            <person name="Zhang H."/>
            <person name="Bastida-Corcuera F.D."/>
            <person name="Simoes-Barbosa A."/>
            <person name="Brown M.T."/>
            <person name="Hayes R.D."/>
            <person name="Mukherjee M."/>
            <person name="Okumura C.Y."/>
            <person name="Schneider R."/>
            <person name="Smith A.J."/>
            <person name="Vanacova S."/>
            <person name="Villalvazo M."/>
            <person name="Haas B.J."/>
            <person name="Pertea M."/>
            <person name="Feldblyum T.V."/>
            <person name="Utterback T.R."/>
            <person name="Shu C.L."/>
            <person name="Osoegawa K."/>
            <person name="de Jong P.J."/>
            <person name="Hrdy I."/>
            <person name="Horvathova L."/>
            <person name="Zubacova Z."/>
            <person name="Dolezal P."/>
            <person name="Malik S.B."/>
            <person name="Logsdon J.M. Jr."/>
            <person name="Henze K."/>
            <person name="Gupta A."/>
            <person name="Wang C.C."/>
            <person name="Dunne R.L."/>
            <person name="Upcroft J.A."/>
            <person name="Upcroft P."/>
            <person name="White O."/>
            <person name="Salzberg S.L."/>
            <person name="Tang P."/>
            <person name="Chiu C.-H."/>
            <person name="Lee Y.-S."/>
            <person name="Embley T.M."/>
            <person name="Coombs G.H."/>
            <person name="Mottram J.C."/>
            <person name="Tachezy J."/>
            <person name="Fraser-Liggett C.M."/>
            <person name="Johnson P.J."/>
        </authorList>
    </citation>
    <scope>NUCLEOTIDE SEQUENCE [LARGE SCALE GENOMIC DNA]</scope>
    <source>
        <strain evidence="2">G3</strain>
    </source>
</reference>
<accession>A2FP61</accession>
<evidence type="ECO:0000313" key="3">
    <source>
        <dbReference type="Proteomes" id="UP000001542"/>
    </source>
</evidence>
<comment type="similarity">
    <text evidence="1">Belongs to the GET4 family.</text>
</comment>
<dbReference type="VEuPathDB" id="TrichDB:TVAGG3_0154750"/>
<dbReference type="AlphaFoldDB" id="A2FP61"/>
<dbReference type="EMBL" id="DS113920">
    <property type="protein sequence ID" value="EAX93296.1"/>
    <property type="molecule type" value="Genomic_DNA"/>
</dbReference>
<organism evidence="2 3">
    <name type="scientific">Trichomonas vaginalis (strain ATCC PRA-98 / G3)</name>
    <dbReference type="NCBI Taxonomy" id="412133"/>
    <lineage>
        <taxon>Eukaryota</taxon>
        <taxon>Metamonada</taxon>
        <taxon>Parabasalia</taxon>
        <taxon>Trichomonadida</taxon>
        <taxon>Trichomonadidae</taxon>
        <taxon>Trichomonas</taxon>
    </lineage>
</organism>
<dbReference type="RefSeq" id="XP_001306226.1">
    <property type="nucleotide sequence ID" value="XM_001306225.1"/>
</dbReference>
<name>A2FP61_TRIV3</name>
<dbReference type="Proteomes" id="UP000001542">
    <property type="component" value="Unassembled WGS sequence"/>
</dbReference>
<protein>
    <submittedName>
        <fullName evidence="2">Uncharacterized protein</fullName>
    </submittedName>
</protein>
<dbReference type="InterPro" id="IPR007317">
    <property type="entry name" value="GET4"/>
</dbReference>
<dbReference type="GO" id="GO:0005829">
    <property type="term" value="C:cytosol"/>
    <property type="evidence" value="ECO:0000318"/>
    <property type="project" value="GO_Central"/>
</dbReference>
<gene>
    <name evidence="2" type="ORF">TVAG_277010</name>
</gene>
<evidence type="ECO:0000256" key="1">
    <source>
        <dbReference type="ARBA" id="ARBA00005351"/>
    </source>
</evidence>
<keyword evidence="3" id="KW-1185">Reference proteome</keyword>
<proteinExistence type="inferred from homology"/>
<dbReference type="OrthoDB" id="10560203at2759"/>
<dbReference type="PANTHER" id="PTHR12875">
    <property type="entry name" value="GOLGI TO ER TRAFFIC PROTEIN 4 HOMOLOG"/>
    <property type="match status" value="1"/>
</dbReference>
<dbReference type="PANTHER" id="PTHR12875:SF0">
    <property type="entry name" value="GOLGI TO ER TRAFFIC PROTEIN 4 HOMOLOG"/>
    <property type="match status" value="1"/>
</dbReference>
<dbReference type="InterPro" id="IPR011990">
    <property type="entry name" value="TPR-like_helical_dom_sf"/>
</dbReference>
<dbReference type="Pfam" id="PF04190">
    <property type="entry name" value="GET4"/>
    <property type="match status" value="1"/>
</dbReference>
<dbReference type="KEGG" id="tva:4751014"/>
<dbReference type="VEuPathDB" id="TrichDB:TVAG_277010"/>
<dbReference type="SMR" id="A2FP61"/>
<dbReference type="InParanoid" id="A2FP61"/>
<sequence>MESVFRIAESGDGYLAVERSSFVLRKLKRENKIDEAIDFLIKLAHKLGDAGQWPAASVAALHSIETIPKDAKTILTSIKRLMFNFIERAPPEAATPEFFTYAKKYSEKLGDRDHFIFKKKFDLAFETKQYTNVHCILFVELSTTGQMIEPEIDFNDYIRRALVSQWDWISTLPQEDRDYTGQFIMGRFLLSMLGTSQNGYQLYDFSSQAMRETKPEGITDEFFEQPIMHFVSLFANACLRQNSAAATNLYESYKPILETDSEFKKWFDAIKSIYCTQNQEQNVPNFGNIFQNVFRMFQPQQN</sequence>
<reference evidence="2" key="1">
    <citation type="submission" date="2006-10" db="EMBL/GenBank/DDBJ databases">
        <authorList>
            <person name="Amadeo P."/>
            <person name="Zhao Q."/>
            <person name="Wortman J."/>
            <person name="Fraser-Liggett C."/>
            <person name="Carlton J."/>
        </authorList>
    </citation>
    <scope>NUCLEOTIDE SEQUENCE</scope>
    <source>
        <strain evidence="2">G3</strain>
    </source>
</reference>
<dbReference type="Gene3D" id="1.25.40.10">
    <property type="entry name" value="Tetratricopeptide repeat domain"/>
    <property type="match status" value="1"/>
</dbReference>